<evidence type="ECO:0000256" key="5">
    <source>
        <dbReference type="PROSITE-ProRule" id="PRU00339"/>
    </source>
</evidence>
<reference evidence="9 10" key="1">
    <citation type="submission" date="2018-11" db="EMBL/GenBank/DDBJ databases">
        <title>Sequencing the genomes of 1000 actinobacteria strains.</title>
        <authorList>
            <person name="Klenk H.-P."/>
        </authorList>
    </citation>
    <scope>NUCLEOTIDE SEQUENCE [LARGE SCALE GENOMIC DNA]</scope>
    <source>
        <strain evidence="9 10">DSM 43634</strain>
    </source>
</reference>
<dbReference type="PANTHER" id="PTHR35807:SF1">
    <property type="entry name" value="TRANSCRIPTIONAL REGULATOR REDD"/>
    <property type="match status" value="1"/>
</dbReference>
<dbReference type="InterPro" id="IPR027417">
    <property type="entry name" value="P-loop_NTPase"/>
</dbReference>
<organism evidence="9 10">
    <name type="scientific">Couchioplanes caeruleus</name>
    <dbReference type="NCBI Taxonomy" id="56438"/>
    <lineage>
        <taxon>Bacteria</taxon>
        <taxon>Bacillati</taxon>
        <taxon>Actinomycetota</taxon>
        <taxon>Actinomycetes</taxon>
        <taxon>Micromonosporales</taxon>
        <taxon>Micromonosporaceae</taxon>
        <taxon>Couchioplanes</taxon>
    </lineage>
</organism>
<dbReference type="AlphaFoldDB" id="A0A3N1GLZ3"/>
<dbReference type="SUPFAM" id="SSF46894">
    <property type="entry name" value="C-terminal effector domain of the bipartite response regulators"/>
    <property type="match status" value="1"/>
</dbReference>
<dbReference type="SMART" id="SM00862">
    <property type="entry name" value="Trans_reg_C"/>
    <property type="match status" value="1"/>
</dbReference>
<dbReference type="CDD" id="cd15831">
    <property type="entry name" value="BTAD"/>
    <property type="match status" value="1"/>
</dbReference>
<dbReference type="InterPro" id="IPR036388">
    <property type="entry name" value="WH-like_DNA-bd_sf"/>
</dbReference>
<evidence type="ECO:0000256" key="3">
    <source>
        <dbReference type="ARBA" id="ARBA00023125"/>
    </source>
</evidence>
<proteinExistence type="inferred from homology"/>
<dbReference type="PROSITE" id="PS50005">
    <property type="entry name" value="TPR"/>
    <property type="match status" value="1"/>
</dbReference>
<dbReference type="Pfam" id="PF03704">
    <property type="entry name" value="BTAD"/>
    <property type="match status" value="1"/>
</dbReference>
<dbReference type="InterPro" id="IPR001867">
    <property type="entry name" value="OmpR/PhoB-type_DNA-bd"/>
</dbReference>
<dbReference type="InterPro" id="IPR011990">
    <property type="entry name" value="TPR-like_helical_dom_sf"/>
</dbReference>
<gene>
    <name evidence="9" type="ORF">EDD30_4150</name>
</gene>
<dbReference type="PANTHER" id="PTHR35807">
    <property type="entry name" value="TRANSCRIPTIONAL REGULATOR REDD-RELATED"/>
    <property type="match status" value="1"/>
</dbReference>
<dbReference type="Gene3D" id="1.25.40.10">
    <property type="entry name" value="Tetratricopeptide repeat domain"/>
    <property type="match status" value="3"/>
</dbReference>
<feature type="region of interest" description="Disordered" evidence="6">
    <location>
        <begin position="255"/>
        <end position="277"/>
    </location>
</feature>
<dbReference type="InterPro" id="IPR002182">
    <property type="entry name" value="NB-ARC"/>
</dbReference>
<evidence type="ECO:0000313" key="9">
    <source>
        <dbReference type="EMBL" id="ROP31255.1"/>
    </source>
</evidence>
<evidence type="ECO:0000259" key="7">
    <source>
        <dbReference type="SMART" id="SM00862"/>
    </source>
</evidence>
<sequence>MLLFRVLGPLEVRGPTGSVVTIAGRKQRMLLLALLTHANDWVSSRRLAEILWSATPPRSAMANLKTYVWGLRQTLPATSTGADRIEGRRSEYRIVADKSELDLFRFTDLVARGREADGRGDLATAGKLLQEAVELWRGPFAEGLDGTDALFPESGRLTEDRWTATEEWIDALLRLGQHTEVLRIIRGLLADQPLRERLWHQMMLALYRSGRRAESLAAYHDLYETLDRELGISPGPDVQQLHQRILRDDPALLQARPARDDPPARGPQHLVPSHLPPDLASFTGRLPELGYIVGAWTRDETDQPAQSVVCAIDGMAGVGKTTLAVHAAHQMLPWFPDGQFFLDLHGYTPDTRPVDPSDALDRLLRALGLTSQQIPNELEDRSALFRSMLRGRRMLLLLDNAADERQVAPLLPANPGCFVLITGRRQMTGLDDLRSVSLAVLPLADAVALFSRASGDQRPVREPEAVQEVVELCDRLPLAIRVAAARLQARPTWAVSHLADRLRDFQHRLTELESGPRSVTAALQVSYAHLSGDQKRMFRLLGVHPGPDLTAAAAAALIDRPLREADRLLQALVDMHLLWQDNGQRYRMHDLIRQHARQLAESEESAPSQRDAIGRLLDYWVHVGGEARARTRSGRSHPVAHPGYLPHQYAPRFTTPEQAMDWLTEERRNLLAGVRYAARRSLHQHTSNIARALRTVFYMRGEVDDWMAIEKLAVEASRRLDDPLTLAESLQSLGMAYWAVGDNDATLGHLDEALETLRRAGDLSGEAEVLITIGMVLIRMGRPREALARERKALRISGQVKDLHTEARARMILGLTFWRLGDYPAALDNASRSLTIYTERGSKRWQADALNVAGIVYARLADDDKAVDHAKRALALSLETGYHRGSAWGLNLLGSIRVRQQRHKEALDHLRRATRYARDCSDQRIEAHSLSLIGIVLAELGDHRAALECQEQAFALCRHSGDLGLECEIHNEAGAAQRLMGDGESALNHHRLALEMSDEVGDPYEAARALEGAAHALHSLGNTAAADERLRRAKEKYTELSVPAAWSRPSTAAR</sequence>
<dbReference type="GO" id="GO:0043531">
    <property type="term" value="F:ADP binding"/>
    <property type="evidence" value="ECO:0007669"/>
    <property type="project" value="InterPro"/>
</dbReference>
<name>A0A3N1GLZ3_9ACTN</name>
<dbReference type="SUPFAM" id="SSF52540">
    <property type="entry name" value="P-loop containing nucleoside triphosphate hydrolases"/>
    <property type="match status" value="1"/>
</dbReference>
<dbReference type="Pfam" id="PF13424">
    <property type="entry name" value="TPR_12"/>
    <property type="match status" value="3"/>
</dbReference>
<dbReference type="GO" id="GO:0000160">
    <property type="term" value="P:phosphorelay signal transduction system"/>
    <property type="evidence" value="ECO:0007669"/>
    <property type="project" value="InterPro"/>
</dbReference>
<dbReference type="Gene3D" id="3.40.50.300">
    <property type="entry name" value="P-loop containing nucleotide triphosphate hydrolases"/>
    <property type="match status" value="1"/>
</dbReference>
<keyword evidence="4" id="KW-0804">Transcription</keyword>
<dbReference type="GO" id="GO:0006355">
    <property type="term" value="P:regulation of DNA-templated transcription"/>
    <property type="evidence" value="ECO:0007669"/>
    <property type="project" value="InterPro"/>
</dbReference>
<protein>
    <submittedName>
        <fullName evidence="9">DNA-binding SARP family transcriptional activator</fullName>
    </submittedName>
</protein>
<dbReference type="InterPro" id="IPR019734">
    <property type="entry name" value="TPR_rpt"/>
</dbReference>
<evidence type="ECO:0000256" key="1">
    <source>
        <dbReference type="ARBA" id="ARBA00005820"/>
    </source>
</evidence>
<keyword evidence="5" id="KW-0802">TPR repeat</keyword>
<evidence type="ECO:0000256" key="6">
    <source>
        <dbReference type="SAM" id="MobiDB-lite"/>
    </source>
</evidence>
<dbReference type="GO" id="GO:0003677">
    <property type="term" value="F:DNA binding"/>
    <property type="evidence" value="ECO:0007669"/>
    <property type="project" value="UniProtKB-KW"/>
</dbReference>
<keyword evidence="3 9" id="KW-0238">DNA-binding</keyword>
<dbReference type="InterPro" id="IPR016032">
    <property type="entry name" value="Sig_transdc_resp-reg_C-effctor"/>
</dbReference>
<feature type="domain" description="OmpR/PhoB-type" evidence="7">
    <location>
        <begin position="17"/>
        <end position="94"/>
    </location>
</feature>
<comment type="similarity">
    <text evidence="1">Belongs to the AfsR/DnrI/RedD regulatory family.</text>
</comment>
<evidence type="ECO:0000259" key="8">
    <source>
        <dbReference type="SMART" id="SM01043"/>
    </source>
</evidence>
<dbReference type="Gene3D" id="1.10.10.10">
    <property type="entry name" value="Winged helix-like DNA-binding domain superfamily/Winged helix DNA-binding domain"/>
    <property type="match status" value="2"/>
</dbReference>
<evidence type="ECO:0000256" key="2">
    <source>
        <dbReference type="ARBA" id="ARBA00023015"/>
    </source>
</evidence>
<dbReference type="SMART" id="SM01043">
    <property type="entry name" value="BTAD"/>
    <property type="match status" value="1"/>
</dbReference>
<evidence type="ECO:0000256" key="4">
    <source>
        <dbReference type="ARBA" id="ARBA00023163"/>
    </source>
</evidence>
<dbReference type="EMBL" id="RJKL01000001">
    <property type="protein sequence ID" value="ROP31255.1"/>
    <property type="molecule type" value="Genomic_DNA"/>
</dbReference>
<comment type="caution">
    <text evidence="9">The sequence shown here is derived from an EMBL/GenBank/DDBJ whole genome shotgun (WGS) entry which is preliminary data.</text>
</comment>
<dbReference type="Pfam" id="PF00931">
    <property type="entry name" value="NB-ARC"/>
    <property type="match status" value="1"/>
</dbReference>
<dbReference type="SUPFAM" id="SSF48452">
    <property type="entry name" value="TPR-like"/>
    <property type="match status" value="3"/>
</dbReference>
<dbReference type="SMART" id="SM00028">
    <property type="entry name" value="TPR"/>
    <property type="match status" value="8"/>
</dbReference>
<dbReference type="InterPro" id="IPR051677">
    <property type="entry name" value="AfsR-DnrI-RedD_regulator"/>
</dbReference>
<feature type="repeat" description="TPR" evidence="5">
    <location>
        <begin position="847"/>
        <end position="880"/>
    </location>
</feature>
<dbReference type="Proteomes" id="UP000271683">
    <property type="component" value="Unassembled WGS sequence"/>
</dbReference>
<keyword evidence="2" id="KW-0805">Transcription regulation</keyword>
<dbReference type="PRINTS" id="PR00364">
    <property type="entry name" value="DISEASERSIST"/>
</dbReference>
<dbReference type="InterPro" id="IPR005158">
    <property type="entry name" value="BTAD"/>
</dbReference>
<accession>A0A3N1GLZ3</accession>
<evidence type="ECO:0000313" key="10">
    <source>
        <dbReference type="Proteomes" id="UP000271683"/>
    </source>
</evidence>
<feature type="domain" description="Bacterial transcriptional activator" evidence="8">
    <location>
        <begin position="101"/>
        <end position="246"/>
    </location>
</feature>